<organism evidence="2 3">
    <name type="scientific">Xaviernesmea oryzae</name>
    <dbReference type="NCBI Taxonomy" id="464029"/>
    <lineage>
        <taxon>Bacteria</taxon>
        <taxon>Pseudomonadati</taxon>
        <taxon>Pseudomonadota</taxon>
        <taxon>Alphaproteobacteria</taxon>
        <taxon>Hyphomicrobiales</taxon>
        <taxon>Rhizobiaceae</taxon>
        <taxon>Rhizobium/Agrobacterium group</taxon>
        <taxon>Xaviernesmea</taxon>
    </lineage>
</organism>
<gene>
    <name evidence="2" type="ORF">SAMN02982989_2535</name>
</gene>
<evidence type="ECO:0000313" key="3">
    <source>
        <dbReference type="Proteomes" id="UP000192903"/>
    </source>
</evidence>
<keyword evidence="3" id="KW-1185">Reference proteome</keyword>
<dbReference type="AlphaFoldDB" id="A0A1X7F9U7"/>
<protein>
    <submittedName>
        <fullName evidence="2">Uncharacterized protein</fullName>
    </submittedName>
</protein>
<feature type="region of interest" description="Disordered" evidence="1">
    <location>
        <begin position="1"/>
        <end position="28"/>
    </location>
</feature>
<accession>A0A1X7F9U7</accession>
<name>A0A1X7F9U7_9HYPH</name>
<proteinExistence type="predicted"/>
<reference evidence="3" key="1">
    <citation type="submission" date="2017-04" db="EMBL/GenBank/DDBJ databases">
        <authorList>
            <person name="Varghese N."/>
            <person name="Submissions S."/>
        </authorList>
    </citation>
    <scope>NUCLEOTIDE SEQUENCE [LARGE SCALE GENOMIC DNA]</scope>
    <source>
        <strain evidence="3">B4P</strain>
    </source>
</reference>
<dbReference type="STRING" id="464029.SAMN02982989_2535"/>
<evidence type="ECO:0000313" key="2">
    <source>
        <dbReference type="EMBL" id="SMF48329.1"/>
    </source>
</evidence>
<dbReference type="EMBL" id="FXAF01000006">
    <property type="protein sequence ID" value="SMF48329.1"/>
    <property type="molecule type" value="Genomic_DNA"/>
</dbReference>
<evidence type="ECO:0000256" key="1">
    <source>
        <dbReference type="SAM" id="MobiDB-lite"/>
    </source>
</evidence>
<dbReference type="OrthoDB" id="8372643at2"/>
<dbReference type="Proteomes" id="UP000192903">
    <property type="component" value="Unassembled WGS sequence"/>
</dbReference>
<dbReference type="RefSeq" id="WP_085422705.1">
    <property type="nucleotide sequence ID" value="NZ_FXAF01000006.1"/>
</dbReference>
<sequence length="89" mass="9541">MKIDSGLNGYHYPNRALDMGRKTEEAPQIETPAFERSPNALTGSSTLLSSALANALWVVESGDAGPESAAAQMPSVPQDWVEGIYQEFA</sequence>